<reference evidence="1 2" key="1">
    <citation type="submission" date="2019-02" db="EMBL/GenBank/DDBJ databases">
        <title>Opniocepnalus argus genome.</title>
        <authorList>
            <person name="Zhou C."/>
            <person name="Xiao S."/>
        </authorList>
    </citation>
    <scope>NUCLEOTIDE SEQUENCE [LARGE SCALE GENOMIC DNA]</scope>
    <source>
        <strain evidence="1">OARG1902GOOAL</strain>
        <tissue evidence="1">Muscle</tissue>
    </source>
</reference>
<organism evidence="1 2">
    <name type="scientific">Channa argus</name>
    <name type="common">Northern snakehead</name>
    <name type="synonym">Ophicephalus argus</name>
    <dbReference type="NCBI Taxonomy" id="215402"/>
    <lineage>
        <taxon>Eukaryota</taxon>
        <taxon>Metazoa</taxon>
        <taxon>Chordata</taxon>
        <taxon>Craniata</taxon>
        <taxon>Vertebrata</taxon>
        <taxon>Euteleostomi</taxon>
        <taxon>Actinopterygii</taxon>
        <taxon>Neopterygii</taxon>
        <taxon>Teleostei</taxon>
        <taxon>Neoteleostei</taxon>
        <taxon>Acanthomorphata</taxon>
        <taxon>Anabantaria</taxon>
        <taxon>Anabantiformes</taxon>
        <taxon>Channoidei</taxon>
        <taxon>Channidae</taxon>
        <taxon>Channa</taxon>
    </lineage>
</organism>
<name>A0A6G1QSH3_CHAAH</name>
<sequence length="137" mass="15108">MESKLFRNSSFSISFSSLVNINNSSTNSSEISTVGADTHFYRPVLWRSDFDSEDPDLSSLIKAGPPRITADCHYTGVAVAQLVRQLTIDHRVSGTIPAPGYLSKCSWVTQLKFLPVDEVSTLHGSHRQWCVSMCVNG</sequence>
<gene>
    <name evidence="1" type="ORF">EXN66_Car021118</name>
</gene>
<evidence type="ECO:0000313" key="2">
    <source>
        <dbReference type="Proteomes" id="UP000503349"/>
    </source>
</evidence>
<dbReference type="AlphaFoldDB" id="A0A6G1QSH3"/>
<protein>
    <submittedName>
        <fullName evidence="1">Uncharacterized protein</fullName>
    </submittedName>
</protein>
<proteinExistence type="predicted"/>
<dbReference type="Proteomes" id="UP000503349">
    <property type="component" value="Chromosome 22"/>
</dbReference>
<accession>A0A6G1QSH3</accession>
<reference evidence="2" key="2">
    <citation type="submission" date="2019-02" db="EMBL/GenBank/DDBJ databases">
        <title>Opniocepnalus argus Var Kimnra genome.</title>
        <authorList>
            <person name="Zhou C."/>
            <person name="Xiao S."/>
        </authorList>
    </citation>
    <scope>NUCLEOTIDE SEQUENCE [LARGE SCALE GENOMIC DNA]</scope>
</reference>
<evidence type="ECO:0000313" key="1">
    <source>
        <dbReference type="EMBL" id="KAF3705427.1"/>
    </source>
</evidence>
<dbReference type="EMBL" id="CM015733">
    <property type="protein sequence ID" value="KAF3705427.1"/>
    <property type="molecule type" value="Genomic_DNA"/>
</dbReference>
<keyword evidence="2" id="KW-1185">Reference proteome</keyword>